<dbReference type="GO" id="GO:0005886">
    <property type="term" value="C:plasma membrane"/>
    <property type="evidence" value="ECO:0007669"/>
    <property type="project" value="TreeGrafter"/>
</dbReference>
<dbReference type="GO" id="GO:0006270">
    <property type="term" value="P:DNA replication initiation"/>
    <property type="evidence" value="ECO:0007669"/>
    <property type="project" value="UniProtKB-UniRule"/>
</dbReference>
<dbReference type="Gene3D" id="1.10.8.60">
    <property type="match status" value="1"/>
</dbReference>
<keyword evidence="4 8" id="KW-0547">Nucleotide-binding</keyword>
<evidence type="ECO:0000256" key="10">
    <source>
        <dbReference type="RuleBase" id="RU000577"/>
    </source>
</evidence>
<dbReference type="CDD" id="cd06571">
    <property type="entry name" value="Bac_DnaA_C"/>
    <property type="match status" value="1"/>
</dbReference>
<dbReference type="GO" id="GO:0005737">
    <property type="term" value="C:cytoplasm"/>
    <property type="evidence" value="ECO:0007669"/>
    <property type="project" value="UniProtKB-SubCell"/>
</dbReference>
<evidence type="ECO:0000256" key="8">
    <source>
        <dbReference type="HAMAP-Rule" id="MF_00377"/>
    </source>
</evidence>
<evidence type="ECO:0000256" key="9">
    <source>
        <dbReference type="NCBIfam" id="TIGR00362"/>
    </source>
</evidence>
<feature type="domain" description="AAA+ ATPase" evidence="12">
    <location>
        <begin position="153"/>
        <end position="285"/>
    </location>
</feature>
<dbReference type="Pfam" id="PF08299">
    <property type="entry name" value="Bac_DnaA_C"/>
    <property type="match status" value="1"/>
</dbReference>
<evidence type="ECO:0000313" key="14">
    <source>
        <dbReference type="EMBL" id="PJC28169.1"/>
    </source>
</evidence>
<feature type="domain" description="Chromosomal replication initiator DnaA C-terminal" evidence="13">
    <location>
        <begin position="365"/>
        <end position="434"/>
    </location>
</feature>
<name>A0A2M8EST2_9BACT</name>
<dbReference type="InterPro" id="IPR024633">
    <property type="entry name" value="DnaA_N_dom"/>
</dbReference>
<evidence type="ECO:0000256" key="5">
    <source>
        <dbReference type="ARBA" id="ARBA00022840"/>
    </source>
</evidence>
<dbReference type="GO" id="GO:0008289">
    <property type="term" value="F:lipid binding"/>
    <property type="evidence" value="ECO:0007669"/>
    <property type="project" value="UniProtKB-KW"/>
</dbReference>
<dbReference type="InterPro" id="IPR013159">
    <property type="entry name" value="DnaA_C"/>
</dbReference>
<evidence type="ECO:0000256" key="1">
    <source>
        <dbReference type="ARBA" id="ARBA00006583"/>
    </source>
</evidence>
<comment type="domain">
    <text evidence="8">Domain I is involved in oligomerization and binding regulators, domain II is flexibile and of varying length in different bacteria, domain III forms the AAA+ region, while domain IV binds dsDNA.</text>
</comment>
<accession>A0A2M8EST2</accession>
<feature type="binding site" evidence="8">
    <location>
        <position position="164"/>
    </location>
    <ligand>
        <name>ATP</name>
        <dbReference type="ChEBI" id="CHEBI:30616"/>
    </ligand>
</feature>
<evidence type="ECO:0000256" key="2">
    <source>
        <dbReference type="ARBA" id="ARBA00022490"/>
    </source>
</evidence>
<dbReference type="SUPFAM" id="SSF48295">
    <property type="entry name" value="TrpR-like"/>
    <property type="match status" value="1"/>
</dbReference>
<sequence>MDKEKVWRTVLENLKINLSPANFATWFPLTFIVRFKDISKERQITEIGCPSTFVGNTIENRYYSLIKEALDQATGKKNDLVFVVKQIKKPIFAKASAGKGPLFEKPEEKPEATEVIERLGLRGDFNFENFAVSPTNQMAHAAALAVSQSPGRAYNPLFLYGGVGVGKTHLMQAIGQTILTRNPRTKIIYCAGEEFTNDIVNAIREKRTKEFKQKYRSVRILLVDDIQFIAGKTAVQEEFFHTFNAIWRVGGQIVLTSDQRPDEISKLEDRLKSRFEGGLTIDIQPPDFELRTAILLIKAQQRGIKLPMDVAQLVAGNITSTRRLEGFLTRLMTEAQTKNIPITPELASALLGHINDIGVPQKLIKPKEVISAVASYFNLKLFELVGPKRLKPIVVPRQISMYLLRTELKVPLMEIGRLLGGRDHTTIMHGVEKVTKLLPESEDLRVDIMGIKKKLYG</sequence>
<dbReference type="Gene3D" id="1.10.1750.10">
    <property type="match status" value="1"/>
</dbReference>
<dbReference type="FunFam" id="3.40.50.300:FF:000668">
    <property type="entry name" value="Chromosomal replication initiator protein DnaA"/>
    <property type="match status" value="1"/>
</dbReference>
<gene>
    <name evidence="8" type="primary">dnaA</name>
    <name evidence="14" type="ORF">CO054_01645</name>
</gene>
<dbReference type="Gene3D" id="3.40.50.300">
    <property type="entry name" value="P-loop containing nucleotide triphosphate hydrolases"/>
    <property type="match status" value="1"/>
</dbReference>
<comment type="caution">
    <text evidence="14">The sequence shown here is derived from an EMBL/GenBank/DDBJ whole genome shotgun (WGS) entry which is preliminary data.</text>
</comment>
<evidence type="ECO:0000256" key="7">
    <source>
        <dbReference type="ARBA" id="ARBA00023125"/>
    </source>
</evidence>
<dbReference type="AlphaFoldDB" id="A0A2M8EST2"/>
<comment type="similarity">
    <text evidence="1 8 11">Belongs to the DnaA family.</text>
</comment>
<dbReference type="InterPro" id="IPR010921">
    <property type="entry name" value="Trp_repressor/repl_initiator"/>
</dbReference>
<dbReference type="Proteomes" id="UP000229816">
    <property type="component" value="Unassembled WGS sequence"/>
</dbReference>
<dbReference type="GO" id="GO:0006275">
    <property type="term" value="P:regulation of DNA replication"/>
    <property type="evidence" value="ECO:0007669"/>
    <property type="project" value="UniProtKB-UniRule"/>
</dbReference>
<dbReference type="Pfam" id="PF00308">
    <property type="entry name" value="Bac_DnaA"/>
    <property type="match status" value="1"/>
</dbReference>
<dbReference type="InterPro" id="IPR018312">
    <property type="entry name" value="Chromosome_initiator_DnaA_CS"/>
</dbReference>
<dbReference type="Gene3D" id="3.30.300.180">
    <property type="match status" value="1"/>
</dbReference>
<keyword evidence="6 8" id="KW-0446">Lipid-binding</keyword>
<keyword evidence="2 8" id="KW-0963">Cytoplasm</keyword>
<dbReference type="SMART" id="SM00760">
    <property type="entry name" value="Bac_DnaA_C"/>
    <property type="match status" value="1"/>
</dbReference>
<feature type="binding site" evidence="8">
    <location>
        <position position="166"/>
    </location>
    <ligand>
        <name>ATP</name>
        <dbReference type="ChEBI" id="CHEBI:30616"/>
    </ligand>
</feature>
<dbReference type="HAMAP" id="MF_00377">
    <property type="entry name" value="DnaA_bact"/>
    <property type="match status" value="1"/>
</dbReference>
<comment type="caution">
    <text evidence="8">Lacks conserved residue(s) required for the propagation of feature annotation.</text>
</comment>
<dbReference type="PRINTS" id="PR00051">
    <property type="entry name" value="DNAA"/>
</dbReference>
<evidence type="ECO:0000259" key="13">
    <source>
        <dbReference type="SMART" id="SM00760"/>
    </source>
</evidence>
<reference evidence="15" key="1">
    <citation type="submission" date="2017-09" db="EMBL/GenBank/DDBJ databases">
        <title>Depth-based differentiation of microbial function through sediment-hosted aquifers and enrichment of novel symbionts in the deep terrestrial subsurface.</title>
        <authorList>
            <person name="Probst A.J."/>
            <person name="Ladd B."/>
            <person name="Jarett J.K."/>
            <person name="Geller-Mcgrath D.E."/>
            <person name="Sieber C.M.K."/>
            <person name="Emerson J.B."/>
            <person name="Anantharaman K."/>
            <person name="Thomas B.C."/>
            <person name="Malmstrom R."/>
            <person name="Stieglmeier M."/>
            <person name="Klingl A."/>
            <person name="Woyke T."/>
            <person name="Ryan C.M."/>
            <person name="Banfield J.F."/>
        </authorList>
    </citation>
    <scope>NUCLEOTIDE SEQUENCE [LARGE SCALE GENOMIC DNA]</scope>
</reference>
<dbReference type="GO" id="GO:0003688">
    <property type="term" value="F:DNA replication origin binding"/>
    <property type="evidence" value="ECO:0007669"/>
    <property type="project" value="UniProtKB-UniRule"/>
</dbReference>
<dbReference type="PANTHER" id="PTHR30050:SF2">
    <property type="entry name" value="CHROMOSOMAL REPLICATION INITIATOR PROTEIN DNAA"/>
    <property type="match status" value="1"/>
</dbReference>
<organism evidence="14 15">
    <name type="scientific">Candidatus Shapirobacteria bacterium CG_4_9_14_0_2_um_filter_39_11</name>
    <dbReference type="NCBI Taxonomy" id="1974478"/>
    <lineage>
        <taxon>Bacteria</taxon>
        <taxon>Candidatus Shapironibacteriota</taxon>
    </lineage>
</organism>
<feature type="region of interest" description="Domain I, interacts with DnaA modulators" evidence="8">
    <location>
        <begin position="1"/>
        <end position="110"/>
    </location>
</feature>
<proteinExistence type="inferred from homology"/>
<comment type="subunit">
    <text evidence="8">Oligomerizes as a right-handed, spiral filament on DNA at oriC.</text>
</comment>
<feature type="binding site" evidence="8">
    <location>
        <position position="167"/>
    </location>
    <ligand>
        <name>ATP</name>
        <dbReference type="ChEBI" id="CHEBI:30616"/>
    </ligand>
</feature>
<comment type="subcellular location">
    <subcellularLocation>
        <location evidence="8">Cytoplasm</location>
    </subcellularLocation>
</comment>
<evidence type="ECO:0000256" key="4">
    <source>
        <dbReference type="ARBA" id="ARBA00022741"/>
    </source>
</evidence>
<dbReference type="GO" id="GO:0005524">
    <property type="term" value="F:ATP binding"/>
    <property type="evidence" value="ECO:0007669"/>
    <property type="project" value="UniProtKB-UniRule"/>
</dbReference>
<dbReference type="CDD" id="cd00009">
    <property type="entry name" value="AAA"/>
    <property type="match status" value="1"/>
</dbReference>
<dbReference type="Pfam" id="PF11638">
    <property type="entry name" value="DnaA_N"/>
    <property type="match status" value="1"/>
</dbReference>
<dbReference type="InterPro" id="IPR013317">
    <property type="entry name" value="DnaA_dom"/>
</dbReference>
<dbReference type="PROSITE" id="PS01008">
    <property type="entry name" value="DNAA"/>
    <property type="match status" value="1"/>
</dbReference>
<feature type="region of interest" description="Domain IV, binds dsDNA" evidence="8">
    <location>
        <begin position="336"/>
        <end position="457"/>
    </location>
</feature>
<dbReference type="InterPro" id="IPR020591">
    <property type="entry name" value="Chromosome_initiator_DnaA-like"/>
</dbReference>
<dbReference type="SUPFAM" id="SSF52540">
    <property type="entry name" value="P-loop containing nucleoside triphosphate hydrolases"/>
    <property type="match status" value="1"/>
</dbReference>
<evidence type="ECO:0000313" key="15">
    <source>
        <dbReference type="Proteomes" id="UP000229816"/>
    </source>
</evidence>
<keyword evidence="7 8" id="KW-0238">DNA-binding</keyword>
<evidence type="ECO:0000256" key="3">
    <source>
        <dbReference type="ARBA" id="ARBA00022705"/>
    </source>
</evidence>
<evidence type="ECO:0000259" key="12">
    <source>
        <dbReference type="SMART" id="SM00382"/>
    </source>
</evidence>
<feature type="binding site" evidence="8">
    <location>
        <position position="168"/>
    </location>
    <ligand>
        <name>ATP</name>
        <dbReference type="ChEBI" id="CHEBI:30616"/>
    </ligand>
</feature>
<dbReference type="InterPro" id="IPR001957">
    <property type="entry name" value="Chromosome_initiator_DnaA"/>
</dbReference>
<dbReference type="EMBL" id="PFSF01000033">
    <property type="protein sequence ID" value="PJC28169.1"/>
    <property type="molecule type" value="Genomic_DNA"/>
</dbReference>
<dbReference type="InterPro" id="IPR003593">
    <property type="entry name" value="AAA+_ATPase"/>
</dbReference>
<comment type="function">
    <text evidence="8 10">Plays an essential role in the initiation and regulation of chromosomal replication. ATP-DnaA binds to the origin of replication (oriC) to initiate formation of the DNA replication initiation complex once per cell cycle. Binds the DnaA box (a 9 base pair repeat at the origin) and separates the double-stranded (ds)DNA. Forms a right-handed helical filament on oriC DNA; dsDNA binds to the exterior of the filament while single-stranded (ss)DNA is stabiized in the filament's interior. The ATP-DnaA-oriC complex binds and stabilizes one strand of the AT-rich DNA unwinding element (DUE), permitting loading of DNA polymerase. After initiation quickly degrades to an ADP-DnaA complex that is not apt for DNA replication. Binds acidic phospholipids.</text>
</comment>
<dbReference type="SMART" id="SM00382">
    <property type="entry name" value="AAA"/>
    <property type="match status" value="1"/>
</dbReference>
<keyword evidence="3 8" id="KW-0235">DNA replication</keyword>
<protein>
    <recommendedName>
        <fullName evidence="8 9">Chromosomal replication initiator protein DnaA</fullName>
    </recommendedName>
</protein>
<dbReference type="InterPro" id="IPR038454">
    <property type="entry name" value="DnaA_N_sf"/>
</dbReference>
<evidence type="ECO:0000256" key="6">
    <source>
        <dbReference type="ARBA" id="ARBA00023121"/>
    </source>
</evidence>
<dbReference type="InterPro" id="IPR027417">
    <property type="entry name" value="P-loop_NTPase"/>
</dbReference>
<keyword evidence="5 8" id="KW-0067">ATP-binding</keyword>
<dbReference type="PANTHER" id="PTHR30050">
    <property type="entry name" value="CHROMOSOMAL REPLICATION INITIATOR PROTEIN DNAA"/>
    <property type="match status" value="1"/>
</dbReference>
<evidence type="ECO:0000256" key="11">
    <source>
        <dbReference type="RuleBase" id="RU004227"/>
    </source>
</evidence>
<dbReference type="NCBIfam" id="TIGR00362">
    <property type="entry name" value="DnaA"/>
    <property type="match status" value="1"/>
</dbReference>